<dbReference type="EMBL" id="LPHD01000049">
    <property type="protein sequence ID" value="KWA83917.1"/>
    <property type="molecule type" value="Genomic_DNA"/>
</dbReference>
<proteinExistence type="inferred from homology"/>
<dbReference type="Gene3D" id="3.10.310.30">
    <property type="match status" value="1"/>
</dbReference>
<evidence type="ECO:0000256" key="5">
    <source>
        <dbReference type="ARBA" id="ARBA00022839"/>
    </source>
</evidence>
<evidence type="ECO:0000313" key="10">
    <source>
        <dbReference type="Proteomes" id="UP000060630"/>
    </source>
</evidence>
<dbReference type="GO" id="GO:0006281">
    <property type="term" value="P:DNA repair"/>
    <property type="evidence" value="ECO:0007669"/>
    <property type="project" value="InterPro"/>
</dbReference>
<dbReference type="SUPFAM" id="SSF64182">
    <property type="entry name" value="DHH phosphoesterases"/>
    <property type="match status" value="1"/>
</dbReference>
<feature type="domain" description="RecJ OB" evidence="8">
    <location>
        <begin position="476"/>
        <end position="562"/>
    </location>
</feature>
<evidence type="ECO:0000256" key="1">
    <source>
        <dbReference type="ARBA" id="ARBA00005915"/>
    </source>
</evidence>
<evidence type="ECO:0000259" key="6">
    <source>
        <dbReference type="Pfam" id="PF01368"/>
    </source>
</evidence>
<dbReference type="Pfam" id="PF01368">
    <property type="entry name" value="DHH"/>
    <property type="match status" value="1"/>
</dbReference>
<dbReference type="AlphaFoldDB" id="A0A106QCX3"/>
<dbReference type="Pfam" id="PF17768">
    <property type="entry name" value="RecJ_OB"/>
    <property type="match status" value="1"/>
</dbReference>
<dbReference type="InterPro" id="IPR041122">
    <property type="entry name" value="RecJ_OB"/>
</dbReference>
<evidence type="ECO:0000259" key="8">
    <source>
        <dbReference type="Pfam" id="PF17768"/>
    </source>
</evidence>
<comment type="similarity">
    <text evidence="1">Belongs to the RecJ family.</text>
</comment>
<name>A0A106QCX3_9BURK</name>
<dbReference type="PANTHER" id="PTHR30255:SF2">
    <property type="entry name" value="SINGLE-STRANDED-DNA-SPECIFIC EXONUCLEASE RECJ"/>
    <property type="match status" value="1"/>
</dbReference>
<feature type="domain" description="DHHA1" evidence="7">
    <location>
        <begin position="365"/>
        <end position="459"/>
    </location>
</feature>
<dbReference type="InterPro" id="IPR003156">
    <property type="entry name" value="DHHA1_dom"/>
</dbReference>
<dbReference type="GO" id="GO:0006310">
    <property type="term" value="P:DNA recombination"/>
    <property type="evidence" value="ECO:0007669"/>
    <property type="project" value="InterPro"/>
</dbReference>
<dbReference type="PANTHER" id="PTHR30255">
    <property type="entry name" value="SINGLE-STRANDED-DNA-SPECIFIC EXONUCLEASE RECJ"/>
    <property type="match status" value="1"/>
</dbReference>
<gene>
    <name evidence="9" type="ORF">WL29_21360</name>
</gene>
<sequence length="578" mass="62461">MTESTRVTVAQRSYSPSTAMTLMREGAPPLLARVLAGRGLDTMVELGGALRYIFHHSQMKGTAEAARFLADGIEKGRRFLVVADYDCDGATACAVTLRGMRALGANINFIVPDRMVHGYGLTPSVVDLAFERFPDTDIIVTVDNGVASHAGVERAVELGLEVVVTDHHLPAKGKPLPPAHVIVDPSQPGCDFPTKATAGVGVIWYVLWALQDELKRRGIEPAKPGFKVSSLLPLVAVGSVADVVPLDENNRILIQAGLERIRSGQSFPGIEALATAGAANHTRIEDLLTTHIAFGIGPRINAAGRLETMDVGIECLVTDDPDTAVRLAEQLTTINQTRKEIEYETVVEAVKQAEALVIEGTLSIAVHAQDWHAGVIGIVAGRIKEKRYRPTFVLTTDAATGQIKGSGRSIPGFNLKDALDQVDKAHPGLMPKFGGHAMAAGVTLRPGGFEEFRDAFEAEAARVLTDDILNQRIDHDGSLSGQELSPATARQLSGPPWGQMFPEPSFCDEFNVVEAKIVGQRRDQLNLLLERDGVTLRATRFRHEGKVPAGTVSLVYKLALHRDKRGDDELRLLVDHIL</sequence>
<dbReference type="GO" id="GO:0008409">
    <property type="term" value="F:5'-3' exonuclease activity"/>
    <property type="evidence" value="ECO:0007669"/>
    <property type="project" value="InterPro"/>
</dbReference>
<dbReference type="InterPro" id="IPR038763">
    <property type="entry name" value="DHH_sf"/>
</dbReference>
<keyword evidence="4" id="KW-0378">Hydrolase</keyword>
<evidence type="ECO:0000256" key="2">
    <source>
        <dbReference type="ARBA" id="ARBA00019841"/>
    </source>
</evidence>
<dbReference type="RefSeq" id="WP_060192216.1">
    <property type="nucleotide sequence ID" value="NZ_LPHD01000049.1"/>
</dbReference>
<dbReference type="InterPro" id="IPR004610">
    <property type="entry name" value="RecJ"/>
</dbReference>
<evidence type="ECO:0000256" key="4">
    <source>
        <dbReference type="ARBA" id="ARBA00022801"/>
    </source>
</evidence>
<dbReference type="InterPro" id="IPR051673">
    <property type="entry name" value="SSDNA_exonuclease_RecJ"/>
</dbReference>
<feature type="domain" description="DDH" evidence="6">
    <location>
        <begin position="79"/>
        <end position="212"/>
    </location>
</feature>
<keyword evidence="5" id="KW-0269">Exonuclease</keyword>
<comment type="caution">
    <text evidence="9">The sequence shown here is derived from an EMBL/GenBank/DDBJ whole genome shotgun (WGS) entry which is preliminary data.</text>
</comment>
<dbReference type="GO" id="GO:0003676">
    <property type="term" value="F:nucleic acid binding"/>
    <property type="evidence" value="ECO:0007669"/>
    <property type="project" value="InterPro"/>
</dbReference>
<reference evidence="9 10" key="1">
    <citation type="submission" date="2015-11" db="EMBL/GenBank/DDBJ databases">
        <title>Expanding the genomic diversity of Burkholderia species for the development of highly accurate diagnostics.</title>
        <authorList>
            <person name="Sahl J."/>
            <person name="Keim P."/>
            <person name="Wagner D."/>
        </authorList>
    </citation>
    <scope>NUCLEOTIDE SEQUENCE [LARGE SCALE GENOMIC DNA]</scope>
    <source>
        <strain evidence="9 10">MSMB2087WGS</strain>
    </source>
</reference>
<dbReference type="Gene3D" id="3.90.1640.30">
    <property type="match status" value="1"/>
</dbReference>
<organism evidence="9 10">
    <name type="scientific">Burkholderia ubonensis</name>
    <dbReference type="NCBI Taxonomy" id="101571"/>
    <lineage>
        <taxon>Bacteria</taxon>
        <taxon>Pseudomonadati</taxon>
        <taxon>Pseudomonadota</taxon>
        <taxon>Betaproteobacteria</taxon>
        <taxon>Burkholderiales</taxon>
        <taxon>Burkholderiaceae</taxon>
        <taxon>Burkholderia</taxon>
        <taxon>Burkholderia cepacia complex</taxon>
    </lineage>
</organism>
<evidence type="ECO:0000259" key="7">
    <source>
        <dbReference type="Pfam" id="PF02272"/>
    </source>
</evidence>
<evidence type="ECO:0000256" key="3">
    <source>
        <dbReference type="ARBA" id="ARBA00022722"/>
    </source>
</evidence>
<evidence type="ECO:0000313" key="9">
    <source>
        <dbReference type="EMBL" id="KWA83917.1"/>
    </source>
</evidence>
<dbReference type="Proteomes" id="UP000060630">
    <property type="component" value="Unassembled WGS sequence"/>
</dbReference>
<dbReference type="InterPro" id="IPR001667">
    <property type="entry name" value="DDH_dom"/>
</dbReference>
<dbReference type="NCBIfam" id="TIGR00644">
    <property type="entry name" value="recJ"/>
    <property type="match status" value="1"/>
</dbReference>
<protein>
    <recommendedName>
        <fullName evidence="2">Single-stranded-DNA-specific exonuclease RecJ</fullName>
    </recommendedName>
</protein>
<keyword evidence="3" id="KW-0540">Nuclease</keyword>
<dbReference type="Pfam" id="PF02272">
    <property type="entry name" value="DHHA1"/>
    <property type="match status" value="1"/>
</dbReference>
<accession>A0A106QCX3</accession>